<feature type="transmembrane region" description="Helical" evidence="1">
    <location>
        <begin position="50"/>
        <end position="73"/>
    </location>
</feature>
<keyword evidence="1" id="KW-0812">Transmembrane</keyword>
<dbReference type="AlphaFoldDB" id="A0A4D5RBH2"/>
<evidence type="ECO:0000256" key="1">
    <source>
        <dbReference type="SAM" id="Phobius"/>
    </source>
</evidence>
<keyword evidence="1" id="KW-1133">Transmembrane helix</keyword>
<name>A0A4D5RBH2_IXOSC</name>
<proteinExistence type="predicted"/>
<sequence>MFLWNVFVLKLPKMVRTICFVFLSACSRGNHGQASHSHCVVSRNGFCYRFLFICFSFVLFLVEQIQCVGVLFISSGRRLSCCI</sequence>
<dbReference type="EMBL" id="GHJT01000439">
    <property type="protein sequence ID" value="MOY34410.1"/>
    <property type="molecule type" value="Transcribed_RNA"/>
</dbReference>
<reference evidence="2" key="1">
    <citation type="submission" date="2019-04" db="EMBL/GenBank/DDBJ databases">
        <title>An insight into the mialome of Ixodes scapularis.</title>
        <authorList>
            <person name="Ribeiro J.M."/>
            <person name="Mather T.N."/>
            <person name="Karim S."/>
        </authorList>
    </citation>
    <scope>NUCLEOTIDE SEQUENCE</scope>
</reference>
<protein>
    <submittedName>
        <fullName evidence="2">Uncharacterized protein</fullName>
    </submittedName>
</protein>
<organism evidence="2">
    <name type="scientific">Ixodes scapularis</name>
    <name type="common">Black-legged tick</name>
    <name type="synonym">Deer tick</name>
    <dbReference type="NCBI Taxonomy" id="6945"/>
    <lineage>
        <taxon>Eukaryota</taxon>
        <taxon>Metazoa</taxon>
        <taxon>Ecdysozoa</taxon>
        <taxon>Arthropoda</taxon>
        <taxon>Chelicerata</taxon>
        <taxon>Arachnida</taxon>
        <taxon>Acari</taxon>
        <taxon>Parasitiformes</taxon>
        <taxon>Ixodida</taxon>
        <taxon>Ixodoidea</taxon>
        <taxon>Ixodidae</taxon>
        <taxon>Ixodinae</taxon>
        <taxon>Ixodes</taxon>
    </lineage>
</organism>
<evidence type="ECO:0000313" key="2">
    <source>
        <dbReference type="EMBL" id="MOY34410.1"/>
    </source>
</evidence>
<keyword evidence="1" id="KW-0472">Membrane</keyword>
<accession>A0A4D5RBH2</accession>